<dbReference type="EMBL" id="DPVG01000292">
    <property type="protein sequence ID" value="HCK24728.1"/>
    <property type="molecule type" value="Genomic_DNA"/>
</dbReference>
<dbReference type="SUPFAM" id="SSF53474">
    <property type="entry name" value="alpha/beta-Hydrolases"/>
    <property type="match status" value="1"/>
</dbReference>
<dbReference type="Gene3D" id="3.40.50.1820">
    <property type="entry name" value="alpha/beta hydrolase"/>
    <property type="match status" value="1"/>
</dbReference>
<organism evidence="3 4">
    <name type="scientific">Bacteroides graminisolvens</name>
    <dbReference type="NCBI Taxonomy" id="477666"/>
    <lineage>
        <taxon>Bacteria</taxon>
        <taxon>Pseudomonadati</taxon>
        <taxon>Bacteroidota</taxon>
        <taxon>Bacteroidia</taxon>
        <taxon>Bacteroidales</taxon>
        <taxon>Bacteroidaceae</taxon>
        <taxon>Bacteroides</taxon>
    </lineage>
</organism>
<evidence type="ECO:0000313" key="4">
    <source>
        <dbReference type="Proteomes" id="UP000263098"/>
    </source>
</evidence>
<evidence type="ECO:0000313" key="3">
    <source>
        <dbReference type="EMBL" id="HCK24728.1"/>
    </source>
</evidence>
<evidence type="ECO:0000259" key="2">
    <source>
        <dbReference type="Pfam" id="PF07859"/>
    </source>
</evidence>
<accession>A0A3D2SGK5</accession>
<dbReference type="AlphaFoldDB" id="A0A3D2SGK5"/>
<evidence type="ECO:0000256" key="1">
    <source>
        <dbReference type="SAM" id="Phobius"/>
    </source>
</evidence>
<feature type="domain" description="Alpha/beta hydrolase fold-3" evidence="2">
    <location>
        <begin position="81"/>
        <end position="284"/>
    </location>
</feature>
<feature type="transmembrane region" description="Helical" evidence="1">
    <location>
        <begin position="148"/>
        <end position="166"/>
    </location>
</feature>
<keyword evidence="1" id="KW-1133">Transmembrane helix</keyword>
<dbReference type="GO" id="GO:0016787">
    <property type="term" value="F:hydrolase activity"/>
    <property type="evidence" value="ECO:0007669"/>
    <property type="project" value="InterPro"/>
</dbReference>
<keyword evidence="1" id="KW-0812">Transmembrane</keyword>
<gene>
    <name evidence="3" type="ORF">DHW31_08120</name>
</gene>
<dbReference type="InterPro" id="IPR029058">
    <property type="entry name" value="AB_hydrolase_fold"/>
</dbReference>
<protein>
    <recommendedName>
        <fullName evidence="2">Alpha/beta hydrolase fold-3 domain-containing protein</fullName>
    </recommendedName>
</protein>
<keyword evidence="1" id="KW-0472">Membrane</keyword>
<dbReference type="InterPro" id="IPR013094">
    <property type="entry name" value="AB_hydrolase_3"/>
</dbReference>
<sequence length="307" mass="35611">MKNKFNSKIIRGAMRLFSFLFFPDKNVDETYAHAKAHNEKQRFKLPKNGKIEYEDLKIYTENGTYHCLRMKRRNQKPERAILYICGGGGVYDYCRHQLFFAKKLLNRVDCEIFYPFYPPATKQPINETHRMIFETYKFMLKKYNHKKIAVFGVSFGATAAMTMISWNNYYSENIPMPAITIGLSPGHVPANSVEREMLEGYRGIDPLVSVNMVEAYGEIHKKGVGIDERLIYTAHGDFRNAGKVLLYFGEKESLAFAAPIYQQSLEKAKANYRIHIEPGMPHCYGAMRINKACRRTYDEYVTLLNEL</sequence>
<name>A0A3D2SGK5_9BACE</name>
<proteinExistence type="predicted"/>
<dbReference type="Pfam" id="PF07859">
    <property type="entry name" value="Abhydrolase_3"/>
    <property type="match status" value="1"/>
</dbReference>
<reference evidence="3 4" key="1">
    <citation type="journal article" date="2018" name="Nat. Biotechnol.">
        <title>A standardized bacterial taxonomy based on genome phylogeny substantially revises the tree of life.</title>
        <authorList>
            <person name="Parks D.H."/>
            <person name="Chuvochina M."/>
            <person name="Waite D.W."/>
            <person name="Rinke C."/>
            <person name="Skarshewski A."/>
            <person name="Chaumeil P.A."/>
            <person name="Hugenholtz P."/>
        </authorList>
    </citation>
    <scope>NUCLEOTIDE SEQUENCE [LARGE SCALE GENOMIC DNA]</scope>
    <source>
        <strain evidence="3">UBA9667</strain>
    </source>
</reference>
<dbReference type="Proteomes" id="UP000263098">
    <property type="component" value="Unassembled WGS sequence"/>
</dbReference>
<comment type="caution">
    <text evidence="3">The sequence shown here is derived from an EMBL/GenBank/DDBJ whole genome shotgun (WGS) entry which is preliminary data.</text>
</comment>